<dbReference type="Proteomes" id="UP001281614">
    <property type="component" value="Unassembled WGS sequence"/>
</dbReference>
<evidence type="ECO:0000313" key="1">
    <source>
        <dbReference type="EMBL" id="KAK2769650.1"/>
    </source>
</evidence>
<dbReference type="AlphaFoldDB" id="A0AAD9YKD1"/>
<gene>
    <name evidence="1" type="ORF">CKAH01_15108</name>
</gene>
<evidence type="ECO:0000313" key="2">
    <source>
        <dbReference type="Proteomes" id="UP001281614"/>
    </source>
</evidence>
<proteinExistence type="predicted"/>
<comment type="caution">
    <text evidence="1">The sequence shown here is derived from an EMBL/GenBank/DDBJ whole genome shotgun (WGS) entry which is preliminary data.</text>
</comment>
<accession>A0AAD9YKD1</accession>
<keyword evidence="2" id="KW-1185">Reference proteome</keyword>
<protein>
    <submittedName>
        <fullName evidence="1">Uncharacterized protein</fullName>
    </submittedName>
</protein>
<reference evidence="1" key="1">
    <citation type="submission" date="2023-02" db="EMBL/GenBank/DDBJ databases">
        <title>Colletotrichum kahawae CIFC_Que2 genome sequencing and assembly.</title>
        <authorList>
            <person name="Baroncelli R."/>
        </authorList>
    </citation>
    <scope>NUCLEOTIDE SEQUENCE</scope>
    <source>
        <strain evidence="1">CIFC_Que2</strain>
    </source>
</reference>
<name>A0AAD9YKD1_COLKA</name>
<sequence>MSKLCKRCQVVQFNDADLNGTVETSPSGESYFAPHLEGEDLHHCIFLDYDLKDVLPDLPALSQSAENGCSLCFLIKAEITRLLTAFAESERKYSDFFDS</sequence>
<dbReference type="EMBL" id="VYYT01000108">
    <property type="protein sequence ID" value="KAK2769650.1"/>
    <property type="molecule type" value="Genomic_DNA"/>
</dbReference>
<organism evidence="1 2">
    <name type="scientific">Colletotrichum kahawae</name>
    <name type="common">Coffee berry disease fungus</name>
    <dbReference type="NCBI Taxonomy" id="34407"/>
    <lineage>
        <taxon>Eukaryota</taxon>
        <taxon>Fungi</taxon>
        <taxon>Dikarya</taxon>
        <taxon>Ascomycota</taxon>
        <taxon>Pezizomycotina</taxon>
        <taxon>Sordariomycetes</taxon>
        <taxon>Hypocreomycetidae</taxon>
        <taxon>Glomerellales</taxon>
        <taxon>Glomerellaceae</taxon>
        <taxon>Colletotrichum</taxon>
        <taxon>Colletotrichum gloeosporioides species complex</taxon>
    </lineage>
</organism>